<evidence type="ECO:0000313" key="2">
    <source>
        <dbReference type="Proteomes" id="UP000188268"/>
    </source>
</evidence>
<accession>A0A1R3H6B8</accession>
<organism evidence="1 2">
    <name type="scientific">Corchorus capsularis</name>
    <name type="common">Jute</name>
    <dbReference type="NCBI Taxonomy" id="210143"/>
    <lineage>
        <taxon>Eukaryota</taxon>
        <taxon>Viridiplantae</taxon>
        <taxon>Streptophyta</taxon>
        <taxon>Embryophyta</taxon>
        <taxon>Tracheophyta</taxon>
        <taxon>Spermatophyta</taxon>
        <taxon>Magnoliopsida</taxon>
        <taxon>eudicotyledons</taxon>
        <taxon>Gunneridae</taxon>
        <taxon>Pentapetalae</taxon>
        <taxon>rosids</taxon>
        <taxon>malvids</taxon>
        <taxon>Malvales</taxon>
        <taxon>Malvaceae</taxon>
        <taxon>Grewioideae</taxon>
        <taxon>Apeibeae</taxon>
        <taxon>Corchorus</taxon>
    </lineage>
</organism>
<evidence type="ECO:0000313" key="1">
    <source>
        <dbReference type="EMBL" id="OMO65869.1"/>
    </source>
</evidence>
<dbReference type="STRING" id="210143.A0A1R3H6B8"/>
<dbReference type="PANTHER" id="PTHR38926:SF13">
    <property type="entry name" value="F-BOX DOMAIN CONTAINING PROTEIN, EXPRESSED"/>
    <property type="match status" value="1"/>
</dbReference>
<dbReference type="EMBL" id="AWWV01012591">
    <property type="protein sequence ID" value="OMO65869.1"/>
    <property type="molecule type" value="Genomic_DNA"/>
</dbReference>
<reference evidence="1 2" key="1">
    <citation type="submission" date="2013-09" db="EMBL/GenBank/DDBJ databases">
        <title>Corchorus capsularis genome sequencing.</title>
        <authorList>
            <person name="Alam M."/>
            <person name="Haque M.S."/>
            <person name="Islam M.S."/>
            <person name="Emdad E.M."/>
            <person name="Islam M.M."/>
            <person name="Ahmed B."/>
            <person name="Halim A."/>
            <person name="Hossen Q.M.M."/>
            <person name="Hossain M.Z."/>
            <person name="Ahmed R."/>
            <person name="Khan M.M."/>
            <person name="Islam R."/>
            <person name="Rashid M.M."/>
            <person name="Khan S.A."/>
            <person name="Rahman M.S."/>
            <person name="Alam M."/>
        </authorList>
    </citation>
    <scope>NUCLEOTIDE SEQUENCE [LARGE SCALE GENOMIC DNA]</scope>
    <source>
        <strain evidence="2">cv. CVL-1</strain>
        <tissue evidence="1">Whole seedling</tissue>
    </source>
</reference>
<sequence length="263" mass="30445">MEVGAWEVNRKEDKVSASLVSGDQKMKMQKMNNGKRSKISNEKEGSIRRWEDLDQNILKIIFKHVSCKTKIFNFNLSNSSEDLFCNVSKVCRSWRLACLDLFFWSDPNTLDFSDFTSSLGFANKQMWTRADEDVLRWEWRRLVRNVLMESNDANGLPLEQWRRSITKIFIPASLGHILQDQDLLFIAQRTPGVVSLIVSESSGITRPGFAKAMRYWKNVTHLGLGETARNIDFILEIGKSCPQLVTLEFFGDKRDLPSRWTRQ</sequence>
<gene>
    <name evidence="1" type="ORF">CCACVL1_21364</name>
</gene>
<dbReference type="PANTHER" id="PTHR38926">
    <property type="entry name" value="F-BOX DOMAIN CONTAINING PROTEIN, EXPRESSED"/>
    <property type="match status" value="1"/>
</dbReference>
<dbReference type="Gramene" id="OMO65869">
    <property type="protein sequence ID" value="OMO65869"/>
    <property type="gene ID" value="CCACVL1_21364"/>
</dbReference>
<dbReference type="Proteomes" id="UP000188268">
    <property type="component" value="Unassembled WGS sequence"/>
</dbReference>
<comment type="caution">
    <text evidence="1">The sequence shown here is derived from an EMBL/GenBank/DDBJ whole genome shotgun (WGS) entry which is preliminary data.</text>
</comment>
<proteinExistence type="predicted"/>
<name>A0A1R3H6B8_COCAP</name>
<protein>
    <submittedName>
        <fullName evidence="1">F-box family protein</fullName>
    </submittedName>
</protein>
<dbReference type="AlphaFoldDB" id="A0A1R3H6B8"/>
<keyword evidence="2" id="KW-1185">Reference proteome</keyword>
<dbReference type="OrthoDB" id="1929062at2759"/>